<gene>
    <name evidence="1" type="ORF">OJ996_16250</name>
</gene>
<sequence>MAYRTVIFDFDGTLADTLEESRRIYNHLAPDYGLREVDAEELPKLRHFSLLELLGHLDIPKRRVPSLLSRGTALMRGNITRLQLIPGIAEILPEMRDRAESFGILTSNATANVDLFLRAHGLREHFDFISSTSKLTGKSKHLRAIRKTFSVREDEMLYVGDEIRDIRASKKAGIAVAAVTWGFNSPESLRAEDPEHLVHAPAELLALVQPR</sequence>
<dbReference type="EMBL" id="JAPDDR010000008">
    <property type="protein sequence ID" value="MCW1915139.1"/>
    <property type="molecule type" value="Genomic_DNA"/>
</dbReference>
<dbReference type="SUPFAM" id="SSF56784">
    <property type="entry name" value="HAD-like"/>
    <property type="match status" value="1"/>
</dbReference>
<organism evidence="1 2">
    <name type="scientific">Luteolibacter rhizosphaerae</name>
    <dbReference type="NCBI Taxonomy" id="2989719"/>
    <lineage>
        <taxon>Bacteria</taxon>
        <taxon>Pseudomonadati</taxon>
        <taxon>Verrucomicrobiota</taxon>
        <taxon>Verrucomicrobiia</taxon>
        <taxon>Verrucomicrobiales</taxon>
        <taxon>Verrucomicrobiaceae</taxon>
        <taxon>Luteolibacter</taxon>
    </lineage>
</organism>
<dbReference type="Gene3D" id="1.10.150.240">
    <property type="entry name" value="Putative phosphatase, domain 2"/>
    <property type="match status" value="1"/>
</dbReference>
<comment type="caution">
    <text evidence="1">The sequence shown here is derived from an EMBL/GenBank/DDBJ whole genome shotgun (WGS) entry which is preliminary data.</text>
</comment>
<accession>A0ABT3G5L0</accession>
<dbReference type="InterPro" id="IPR050155">
    <property type="entry name" value="HAD-like_hydrolase_sf"/>
</dbReference>
<dbReference type="Gene3D" id="3.40.50.1000">
    <property type="entry name" value="HAD superfamily/HAD-like"/>
    <property type="match status" value="1"/>
</dbReference>
<dbReference type="PANTHER" id="PTHR43434:SF13">
    <property type="entry name" value="PHOSPHOGLYCOLATE PHOSPHATASE"/>
    <property type="match status" value="1"/>
</dbReference>
<reference evidence="1" key="1">
    <citation type="submission" date="2022-10" db="EMBL/GenBank/DDBJ databases">
        <title>Luteolibacter sp. GHJ8, whole genome shotgun sequencing project.</title>
        <authorList>
            <person name="Zhao G."/>
            <person name="Shen L."/>
        </authorList>
    </citation>
    <scope>NUCLEOTIDE SEQUENCE</scope>
    <source>
        <strain evidence="1">GHJ8</strain>
    </source>
</reference>
<dbReference type="InterPro" id="IPR023214">
    <property type="entry name" value="HAD_sf"/>
</dbReference>
<dbReference type="InterPro" id="IPR036412">
    <property type="entry name" value="HAD-like_sf"/>
</dbReference>
<protein>
    <submittedName>
        <fullName evidence="1">HAD hydrolase-like protein</fullName>
    </submittedName>
</protein>
<keyword evidence="2" id="KW-1185">Reference proteome</keyword>
<dbReference type="SFLD" id="SFLDS00003">
    <property type="entry name" value="Haloacid_Dehalogenase"/>
    <property type="match status" value="1"/>
</dbReference>
<evidence type="ECO:0000313" key="2">
    <source>
        <dbReference type="Proteomes" id="UP001165653"/>
    </source>
</evidence>
<dbReference type="PANTHER" id="PTHR43434">
    <property type="entry name" value="PHOSPHOGLYCOLATE PHOSPHATASE"/>
    <property type="match status" value="1"/>
</dbReference>
<dbReference type="SFLD" id="SFLDG01129">
    <property type="entry name" value="C1.5:_HAD__Beta-PGM__Phosphata"/>
    <property type="match status" value="1"/>
</dbReference>
<evidence type="ECO:0000313" key="1">
    <source>
        <dbReference type="EMBL" id="MCW1915139.1"/>
    </source>
</evidence>
<dbReference type="InterPro" id="IPR041492">
    <property type="entry name" value="HAD_2"/>
</dbReference>
<dbReference type="InterPro" id="IPR023198">
    <property type="entry name" value="PGP-like_dom2"/>
</dbReference>
<dbReference type="Pfam" id="PF13419">
    <property type="entry name" value="HAD_2"/>
    <property type="match status" value="1"/>
</dbReference>
<name>A0ABT3G5L0_9BACT</name>
<dbReference type="Proteomes" id="UP001165653">
    <property type="component" value="Unassembled WGS sequence"/>
</dbReference>
<dbReference type="RefSeq" id="WP_264514678.1">
    <property type="nucleotide sequence ID" value="NZ_JAPDDR010000008.1"/>
</dbReference>
<proteinExistence type="predicted"/>